<dbReference type="STRING" id="1562698.DESAMIL20_2070"/>
<dbReference type="PANTHER" id="PTHR33398">
    <property type="entry name" value="30S RIBOSOMAL PROTEIN S20"/>
    <property type="match status" value="1"/>
</dbReference>
<dbReference type="InterPro" id="IPR002583">
    <property type="entry name" value="Ribosomal_bS20"/>
</dbReference>
<dbReference type="GO" id="GO:0070181">
    <property type="term" value="F:small ribosomal subunit rRNA binding"/>
    <property type="evidence" value="ECO:0007669"/>
    <property type="project" value="TreeGrafter"/>
</dbReference>
<evidence type="ECO:0000256" key="2">
    <source>
        <dbReference type="ARBA" id="ARBA00007634"/>
    </source>
</evidence>
<keyword evidence="4 8" id="KW-0694">RNA-binding</keyword>
<dbReference type="HAMAP" id="MF_00500">
    <property type="entry name" value="Ribosomal_bS20"/>
    <property type="match status" value="1"/>
</dbReference>
<dbReference type="SUPFAM" id="SSF46992">
    <property type="entry name" value="Ribosomal protein S20"/>
    <property type="match status" value="1"/>
</dbReference>
<dbReference type="Gene3D" id="1.20.58.110">
    <property type="entry name" value="Ribosomal protein S20"/>
    <property type="match status" value="1"/>
</dbReference>
<dbReference type="FunFam" id="1.20.58.110:FF:000001">
    <property type="entry name" value="30S ribosomal protein S20"/>
    <property type="match status" value="1"/>
</dbReference>
<keyword evidence="3 8" id="KW-0699">rRNA-binding</keyword>
<evidence type="ECO:0000256" key="1">
    <source>
        <dbReference type="ARBA" id="ARBA00003134"/>
    </source>
</evidence>
<evidence type="ECO:0000256" key="8">
    <source>
        <dbReference type="HAMAP-Rule" id="MF_00500"/>
    </source>
</evidence>
<evidence type="ECO:0000313" key="10">
    <source>
        <dbReference type="Proteomes" id="UP000194141"/>
    </source>
</evidence>
<accession>A0A1X4XUC7</accession>
<protein>
    <recommendedName>
        <fullName evidence="7 8">Small ribosomal subunit protein bS20</fullName>
    </recommendedName>
</protein>
<dbReference type="RefSeq" id="WP_086034793.1">
    <property type="nucleotide sequence ID" value="NZ_MDSU01000020.1"/>
</dbReference>
<comment type="function">
    <text evidence="1 8">Binds directly to 16S ribosomal RNA.</text>
</comment>
<dbReference type="PANTHER" id="PTHR33398:SF1">
    <property type="entry name" value="SMALL RIBOSOMAL SUBUNIT PROTEIN BS20C"/>
    <property type="match status" value="1"/>
</dbReference>
<evidence type="ECO:0000256" key="5">
    <source>
        <dbReference type="ARBA" id="ARBA00022980"/>
    </source>
</evidence>
<dbReference type="GO" id="GO:0005829">
    <property type="term" value="C:cytosol"/>
    <property type="evidence" value="ECO:0007669"/>
    <property type="project" value="TreeGrafter"/>
</dbReference>
<organism evidence="9 10">
    <name type="scientific">Desulfurella amilsii</name>
    <dbReference type="NCBI Taxonomy" id="1562698"/>
    <lineage>
        <taxon>Bacteria</taxon>
        <taxon>Pseudomonadati</taxon>
        <taxon>Campylobacterota</taxon>
        <taxon>Desulfurellia</taxon>
        <taxon>Desulfurellales</taxon>
        <taxon>Desulfurellaceae</taxon>
        <taxon>Desulfurella</taxon>
    </lineage>
</organism>
<evidence type="ECO:0000256" key="4">
    <source>
        <dbReference type="ARBA" id="ARBA00022884"/>
    </source>
</evidence>
<dbReference type="EMBL" id="MDSU01000020">
    <property type="protein sequence ID" value="OSS41132.1"/>
    <property type="molecule type" value="Genomic_DNA"/>
</dbReference>
<gene>
    <name evidence="8" type="primary">rpsT</name>
    <name evidence="9" type="ORF">DESAMIL20_2070</name>
</gene>
<evidence type="ECO:0000256" key="6">
    <source>
        <dbReference type="ARBA" id="ARBA00023274"/>
    </source>
</evidence>
<comment type="similarity">
    <text evidence="2 8">Belongs to the bacterial ribosomal protein bS20 family.</text>
</comment>
<dbReference type="GO" id="GO:0015935">
    <property type="term" value="C:small ribosomal subunit"/>
    <property type="evidence" value="ECO:0007669"/>
    <property type="project" value="TreeGrafter"/>
</dbReference>
<evidence type="ECO:0000313" key="9">
    <source>
        <dbReference type="EMBL" id="OSS41132.1"/>
    </source>
</evidence>
<keyword evidence="10" id="KW-1185">Reference proteome</keyword>
<dbReference type="AlphaFoldDB" id="A0A1X4XUC7"/>
<dbReference type="Pfam" id="PF01649">
    <property type="entry name" value="Ribosomal_S20p"/>
    <property type="match status" value="1"/>
</dbReference>
<proteinExistence type="inferred from homology"/>
<dbReference type="GO" id="GO:0006412">
    <property type="term" value="P:translation"/>
    <property type="evidence" value="ECO:0007669"/>
    <property type="project" value="UniProtKB-UniRule"/>
</dbReference>
<reference evidence="9 10" key="1">
    <citation type="journal article" date="2017" name="Front. Microbiol.">
        <title>Genome Sequence of Desulfurella amilsii Strain TR1 and Comparative Genomics of Desulfurellaceae Family.</title>
        <authorList>
            <person name="Florentino A.P."/>
            <person name="Stams A.J."/>
            <person name="Sanchez-Andrea I."/>
        </authorList>
    </citation>
    <scope>NUCLEOTIDE SEQUENCE [LARGE SCALE GENOMIC DNA]</scope>
    <source>
        <strain evidence="9 10">TR1</strain>
    </source>
</reference>
<comment type="caution">
    <text evidence="9">The sequence shown here is derived from an EMBL/GenBank/DDBJ whole genome shotgun (WGS) entry which is preliminary data.</text>
</comment>
<evidence type="ECO:0000256" key="7">
    <source>
        <dbReference type="ARBA" id="ARBA00035136"/>
    </source>
</evidence>
<dbReference type="NCBIfam" id="TIGR00029">
    <property type="entry name" value="S20"/>
    <property type="match status" value="1"/>
</dbReference>
<keyword evidence="5 8" id="KW-0689">Ribosomal protein</keyword>
<dbReference type="Proteomes" id="UP000194141">
    <property type="component" value="Unassembled WGS sequence"/>
</dbReference>
<dbReference type="InterPro" id="IPR036510">
    <property type="entry name" value="Ribosomal_bS20_sf"/>
</dbReference>
<evidence type="ECO:0000256" key="3">
    <source>
        <dbReference type="ARBA" id="ARBA00022730"/>
    </source>
</evidence>
<keyword evidence="6 8" id="KW-0687">Ribonucleoprotein</keyword>
<sequence>MANHRSALKRVKQNKKRYLRNKSYRTRLKNTVKQARLAINSADTQGLDQELKKAQKIIHKTKSKGVIHKNKAARLVSRLTRATNKKLKEVSAS</sequence>
<dbReference type="GO" id="GO:0003735">
    <property type="term" value="F:structural constituent of ribosome"/>
    <property type="evidence" value="ECO:0007669"/>
    <property type="project" value="InterPro"/>
</dbReference>
<name>A0A1X4XUC7_9BACT</name>
<dbReference type="OrthoDB" id="9807974at2"/>